<evidence type="ECO:0000256" key="1">
    <source>
        <dbReference type="SAM" id="MobiDB-lite"/>
    </source>
</evidence>
<sequence>MFQVDAQEVYLMFQVDAQEVYLKNDLTDRSFFPDNDGYFSALTDVADDNYAEFIVVGPESTDSPARPHTQRASTSMTTTSTTPGMPPSFRSVVNPPSSTTMKSPTFSL</sequence>
<dbReference type="InParanoid" id="A0A1X7TEX6"/>
<accession>A0A1X7TEX6</accession>
<reference evidence="2" key="1">
    <citation type="submission" date="2017-05" db="UniProtKB">
        <authorList>
            <consortium name="EnsemblMetazoa"/>
        </authorList>
    </citation>
    <scope>IDENTIFICATION</scope>
</reference>
<feature type="compositionally biased region" description="Low complexity" evidence="1">
    <location>
        <begin position="73"/>
        <end position="83"/>
    </location>
</feature>
<organism evidence="2">
    <name type="scientific">Amphimedon queenslandica</name>
    <name type="common">Sponge</name>
    <dbReference type="NCBI Taxonomy" id="400682"/>
    <lineage>
        <taxon>Eukaryota</taxon>
        <taxon>Metazoa</taxon>
        <taxon>Porifera</taxon>
        <taxon>Demospongiae</taxon>
        <taxon>Heteroscleromorpha</taxon>
        <taxon>Haplosclerida</taxon>
        <taxon>Niphatidae</taxon>
        <taxon>Amphimedon</taxon>
    </lineage>
</organism>
<proteinExistence type="predicted"/>
<dbReference type="AlphaFoldDB" id="A0A1X7TEX6"/>
<feature type="compositionally biased region" description="Polar residues" evidence="1">
    <location>
        <begin position="94"/>
        <end position="108"/>
    </location>
</feature>
<dbReference type="EnsemblMetazoa" id="Aqu2.1.12923_001">
    <property type="protein sequence ID" value="Aqu2.1.12923_001"/>
    <property type="gene ID" value="Aqu2.1.12923"/>
</dbReference>
<evidence type="ECO:0000313" key="2">
    <source>
        <dbReference type="EnsemblMetazoa" id="Aqu2.1.12923_001"/>
    </source>
</evidence>
<feature type="region of interest" description="Disordered" evidence="1">
    <location>
        <begin position="58"/>
        <end position="108"/>
    </location>
</feature>
<name>A0A1X7TEX6_AMPQE</name>
<protein>
    <submittedName>
        <fullName evidence="2">Uncharacterized protein</fullName>
    </submittedName>
</protein>